<reference evidence="2 3" key="1">
    <citation type="submission" date="2020-08" db="EMBL/GenBank/DDBJ databases">
        <title>Sequencing the genomes of 1000 actinobacteria strains.</title>
        <authorList>
            <person name="Klenk H.-P."/>
        </authorList>
    </citation>
    <scope>NUCLEOTIDE SEQUENCE [LARGE SCALE GENOMIC DNA]</scope>
    <source>
        <strain evidence="2 3">DSM 45362</strain>
    </source>
</reference>
<accession>A0A841BMK1</accession>
<keyword evidence="1" id="KW-0472">Membrane</keyword>
<feature type="transmembrane region" description="Helical" evidence="1">
    <location>
        <begin position="156"/>
        <end position="184"/>
    </location>
</feature>
<dbReference type="RefSeq" id="WP_184833694.1">
    <property type="nucleotide sequence ID" value="NZ_JACHMN010000002.1"/>
</dbReference>
<keyword evidence="1" id="KW-0812">Transmembrane</keyword>
<comment type="caution">
    <text evidence="2">The sequence shown here is derived from an EMBL/GenBank/DDBJ whole genome shotgun (WGS) entry which is preliminary data.</text>
</comment>
<evidence type="ECO:0000313" key="3">
    <source>
        <dbReference type="Proteomes" id="UP000587527"/>
    </source>
</evidence>
<gene>
    <name evidence="2" type="ORF">F4553_001429</name>
</gene>
<keyword evidence="1" id="KW-1133">Transmembrane helix</keyword>
<proteinExistence type="predicted"/>
<dbReference type="AlphaFoldDB" id="A0A841BMK1"/>
<feature type="transmembrane region" description="Helical" evidence="1">
    <location>
        <begin position="12"/>
        <end position="33"/>
    </location>
</feature>
<keyword evidence="3" id="KW-1185">Reference proteome</keyword>
<protein>
    <recommendedName>
        <fullName evidence="4">DUF4386 family protein</fullName>
    </recommendedName>
</protein>
<feature type="transmembrane region" description="Helical" evidence="1">
    <location>
        <begin position="76"/>
        <end position="94"/>
    </location>
</feature>
<feature type="transmembrane region" description="Helical" evidence="1">
    <location>
        <begin position="124"/>
        <end position="144"/>
    </location>
</feature>
<evidence type="ECO:0008006" key="4">
    <source>
        <dbReference type="Google" id="ProtNLM"/>
    </source>
</evidence>
<sequence length="193" mass="20497">MTSPAPSRSLGPLLIAAPLCIAGYGAIRLIGMADGRYGPGLDWQLAHLVALVGMVAFVPVILRLSRWTRPGRLRTTVVAATLFGLAASMVQFGADIVEALMAEDKAEMRRLSRSFTSIPGVEPVVYQIGPQLFFLGLVALAALLTRAGRLPWWSPVLILVSVVLPVFTLDLITVTGLGILIAFAPVRVPIGTA</sequence>
<evidence type="ECO:0000256" key="1">
    <source>
        <dbReference type="SAM" id="Phobius"/>
    </source>
</evidence>
<evidence type="ECO:0000313" key="2">
    <source>
        <dbReference type="EMBL" id="MBB5868050.1"/>
    </source>
</evidence>
<organism evidence="2 3">
    <name type="scientific">Allocatelliglobosispora scoriae</name>
    <dbReference type="NCBI Taxonomy" id="643052"/>
    <lineage>
        <taxon>Bacteria</taxon>
        <taxon>Bacillati</taxon>
        <taxon>Actinomycetota</taxon>
        <taxon>Actinomycetes</taxon>
        <taxon>Micromonosporales</taxon>
        <taxon>Micromonosporaceae</taxon>
        <taxon>Allocatelliglobosispora</taxon>
    </lineage>
</organism>
<feature type="transmembrane region" description="Helical" evidence="1">
    <location>
        <begin position="45"/>
        <end position="64"/>
    </location>
</feature>
<dbReference type="Proteomes" id="UP000587527">
    <property type="component" value="Unassembled WGS sequence"/>
</dbReference>
<dbReference type="EMBL" id="JACHMN010000002">
    <property type="protein sequence ID" value="MBB5868050.1"/>
    <property type="molecule type" value="Genomic_DNA"/>
</dbReference>
<name>A0A841BMK1_9ACTN</name>